<dbReference type="InterPro" id="IPR029016">
    <property type="entry name" value="GAF-like_dom_sf"/>
</dbReference>
<dbReference type="InterPro" id="IPR052020">
    <property type="entry name" value="Cyclic_di-GMP/3'3'-cGAMP_PDE"/>
</dbReference>
<dbReference type="InterPro" id="IPR029787">
    <property type="entry name" value="Nucleotide_cyclase"/>
</dbReference>
<keyword evidence="1" id="KW-0812">Transmembrane</keyword>
<dbReference type="Pfam" id="PF13185">
    <property type="entry name" value="GAF_2"/>
    <property type="match status" value="1"/>
</dbReference>
<feature type="domain" description="HD-GYP" evidence="2">
    <location>
        <begin position="488"/>
        <end position="683"/>
    </location>
</feature>
<name>A0A023X1N6_RUBRA</name>
<dbReference type="PANTHER" id="PTHR45228">
    <property type="entry name" value="CYCLIC DI-GMP PHOSPHODIESTERASE TM_0186-RELATED"/>
    <property type="match status" value="1"/>
</dbReference>
<accession>A0A023X1N6</accession>
<evidence type="ECO:0000256" key="1">
    <source>
        <dbReference type="SAM" id="Phobius"/>
    </source>
</evidence>
<dbReference type="SUPFAM" id="SSF55781">
    <property type="entry name" value="GAF domain-like"/>
    <property type="match status" value="1"/>
</dbReference>
<dbReference type="SUPFAM" id="SSF109604">
    <property type="entry name" value="HD-domain/PDEase-like"/>
    <property type="match status" value="1"/>
</dbReference>
<dbReference type="InterPro" id="IPR003607">
    <property type="entry name" value="HD/PDEase_dom"/>
</dbReference>
<feature type="transmembrane region" description="Helical" evidence="1">
    <location>
        <begin position="81"/>
        <end position="112"/>
    </location>
</feature>
<evidence type="ECO:0000313" key="4">
    <source>
        <dbReference type="Proteomes" id="UP000025229"/>
    </source>
</evidence>
<proteinExistence type="predicted"/>
<dbReference type="InterPro" id="IPR043128">
    <property type="entry name" value="Rev_trsase/Diguanyl_cyclase"/>
</dbReference>
<reference evidence="3 4" key="1">
    <citation type="submission" date="2014-03" db="EMBL/GenBank/DDBJ databases">
        <title>Complete genome sequence of the Radio-Resistant Rubrobacter radiotolerans RSPS-4.</title>
        <authorList>
            <person name="Egas C.C."/>
            <person name="Barroso C.C."/>
            <person name="Froufe H.J.C."/>
            <person name="Pacheco J.J."/>
            <person name="Albuquerque L.L."/>
            <person name="da Costa M.M.S."/>
        </authorList>
    </citation>
    <scope>NUCLEOTIDE SEQUENCE [LARGE SCALE GENOMIC DNA]</scope>
    <source>
        <strain evidence="3 4">RSPS-4</strain>
    </source>
</reference>
<protein>
    <submittedName>
        <fullName evidence="3">HD domain</fullName>
    </submittedName>
</protein>
<gene>
    <name evidence="3" type="ORF">RradSPS_0970</name>
</gene>
<dbReference type="Pfam" id="PF13487">
    <property type="entry name" value="HD_5"/>
    <property type="match status" value="1"/>
</dbReference>
<dbReference type="eggNOG" id="COG2199">
    <property type="taxonomic scope" value="Bacteria"/>
</dbReference>
<dbReference type="OrthoDB" id="9802066at2"/>
<dbReference type="EMBL" id="CP007514">
    <property type="protein sequence ID" value="AHY46253.1"/>
    <property type="molecule type" value="Genomic_DNA"/>
</dbReference>
<dbReference type="Gene3D" id="1.10.3210.10">
    <property type="entry name" value="Hypothetical protein af1432"/>
    <property type="match status" value="1"/>
</dbReference>
<dbReference type="AlphaFoldDB" id="A0A023X1N6"/>
<dbReference type="InterPro" id="IPR037522">
    <property type="entry name" value="HD_GYP_dom"/>
</dbReference>
<dbReference type="SMART" id="SM00471">
    <property type="entry name" value="HDc"/>
    <property type="match status" value="1"/>
</dbReference>
<feature type="transmembrane region" description="Helical" evidence="1">
    <location>
        <begin position="118"/>
        <end position="137"/>
    </location>
</feature>
<keyword evidence="4" id="KW-1185">Reference proteome</keyword>
<keyword evidence="1" id="KW-1133">Transmembrane helix</keyword>
<dbReference type="PROSITE" id="PS51832">
    <property type="entry name" value="HD_GYP"/>
    <property type="match status" value="1"/>
</dbReference>
<dbReference type="InterPro" id="IPR003018">
    <property type="entry name" value="GAF"/>
</dbReference>
<dbReference type="STRING" id="42256.RradSPS_0970"/>
<keyword evidence="1" id="KW-0472">Membrane</keyword>
<evidence type="ECO:0000313" key="3">
    <source>
        <dbReference type="EMBL" id="AHY46253.1"/>
    </source>
</evidence>
<dbReference type="HOGENOM" id="CLU_402181_0_0_11"/>
<dbReference type="eggNOG" id="COG2206">
    <property type="taxonomic scope" value="Bacteria"/>
</dbReference>
<dbReference type="KEGG" id="rrd:RradSPS_0970"/>
<dbReference type="CDD" id="cd00077">
    <property type="entry name" value="HDc"/>
    <property type="match status" value="1"/>
</dbReference>
<sequence>MKQQMHRSVEGRGRAVADTGEAGAVNNGMLRIALSGVTGFVLFESAGFSYLGLLCVLAGVTLGALVVAGKPKVVGSHFFRLAVDVLLVFGVSVAGGIPFAALFFVVALSVLWMEDGTLAAAAGALVVGGYAATMLVLGARGLEVGVPLGVLGAFCAVLWAMSREIGQLLDNSRRSREALDSERGYSGSVSELALSFGPVLEVLDRQRVLAWVAEAARELTGARFAHVVLLDGNNHATSAAGDLDPSPTWWNPVLQEVVLRGSRHRGMLRQPERESAGLRGFLAAPLEVSESEHNGTVVVAGGNFDANDERVLALIASQAGAALSNSCESPGGRDFATGLPNRASLYGMLERELAGGAPLTVVCFRLEGLWSGPRETPRGESALREIGARLGEHGRTYRFGAQELFVVLKSGGDRRVRRFCAWVEEVVVREVSRASGLDLGVQCGYILADPQEYDAESAVRRARRVARDGERDLTGVREGGTVSGTEEPPETLDGVVAALLEAAAIRDRGLAEHMKSVRRLSRMIGREMGLGQGEIGTLSLGALLHDIGKVGVPDSVLKKPGRLTAAEFDLIKQHTVMGAGVMGQVPHLKPIVPIVRHHHERHDGRGYPDGLAGRSIPLLARIVFVADAYDSMVQDRPYRKGRTHEEALEEIRANAGSQFDPEVAAAFLKVAATLRVERFRRSAG</sequence>
<dbReference type="PANTHER" id="PTHR45228:SF4">
    <property type="entry name" value="LIPOPROTEIN"/>
    <property type="match status" value="1"/>
</dbReference>
<dbReference type="Gene3D" id="3.30.450.40">
    <property type="match status" value="1"/>
</dbReference>
<dbReference type="Gene3D" id="3.30.70.270">
    <property type="match status" value="1"/>
</dbReference>
<feature type="transmembrane region" description="Helical" evidence="1">
    <location>
        <begin position="48"/>
        <end position="69"/>
    </location>
</feature>
<evidence type="ECO:0000259" key="2">
    <source>
        <dbReference type="PROSITE" id="PS51832"/>
    </source>
</evidence>
<feature type="transmembrane region" description="Helical" evidence="1">
    <location>
        <begin position="144"/>
        <end position="162"/>
    </location>
</feature>
<organism evidence="3 4">
    <name type="scientific">Rubrobacter radiotolerans</name>
    <name type="common">Arthrobacter radiotolerans</name>
    <dbReference type="NCBI Taxonomy" id="42256"/>
    <lineage>
        <taxon>Bacteria</taxon>
        <taxon>Bacillati</taxon>
        <taxon>Actinomycetota</taxon>
        <taxon>Rubrobacteria</taxon>
        <taxon>Rubrobacterales</taxon>
        <taxon>Rubrobacteraceae</taxon>
        <taxon>Rubrobacter</taxon>
    </lineage>
</organism>
<dbReference type="SUPFAM" id="SSF55073">
    <property type="entry name" value="Nucleotide cyclase"/>
    <property type="match status" value="1"/>
</dbReference>
<dbReference type="Proteomes" id="UP000025229">
    <property type="component" value="Chromosome"/>
</dbReference>